<dbReference type="PANTHER" id="PTHR41807:SF1">
    <property type="entry name" value="GLUTATHIONE TRANSFERASE 3"/>
    <property type="match status" value="1"/>
</dbReference>
<evidence type="ECO:0000256" key="5">
    <source>
        <dbReference type="SAM" id="Phobius"/>
    </source>
</evidence>
<sequence length="961" mass="106370">MQTLVVMAVLGLAWAVYRYVSALRRSVAQARNSGLPYVVVPWHPIFWLSRLSHKIWVPTVQMLLPWSWWERWLDLMVPDIMFRTGFERFKRHGDSFLVVWPGGHLLHTANAEMIRQMTQRREHFPKWTASYGILRQFGENVVTSEGSVWRTHRKMTSASFNERNAALVFREAVVQTQGMIRAWERRGQTALRCVDRDTMRLALNIIGYVGFGLRLLWPGQEVPSGLDSRLARYASLSPPEGHSLSFVDTMAGLMENLLPLLLLPRWILRTWPATRKATVAYDDYVAYMDELLADKERRLGQQQGEGGMDLMGSLVRTAYGTKNGLTRDDIIGNAFVMFLAGHETSANVLHFSMLHLAARPEAQRMLQRDIDRLVGDADPADWDYDELFNGMAASMIGACMNEELRIMPPVTELPKKVTPTQDQYVTADGHRYVIPRDTVISLAVVSVQQNPRYWPHGESRVRPGCDDLRDFRPERWLLERQTSSPASPPASPLSSSSLSSSPPGSASSSAPTTAPDTDENLLTPSLFRPERGAYIPFSDGARSCLGRRIAQAEIIAALAVLFRQYSLELDVGEWADETEVEAMSKEEKRRVYGLAQKRSRLVMEEARTLVTLKLHSGQHVPVRMVPRGSERQRKSELLELAESLGMTDVDGLKKTELEVAIDEFIPRHAAALAERSDLAGYFASRSRALGSPVKRAVTTTAEESDGGRGSRGSRRRARASVMAAPVEASPAATSSEEDSSGKSSVMVRTPPPNNLSLAPALPATPADVAQAVERSTTAMRRRVSTIYRESGLPSASRTARQTLASVNTMILCVTTLELVFIRAEILADRYAFTIPALPALATTAYPVSLPDMFLLLTSSFWIPASTWILTSVLLPCLAGYLFNLRAASPLANDVSPIDPLVYSMAKALVAYTVYGHGATLGVLDGRAVERLEGAVCGGYRGVLIGTAVTALVSLYDAVLRR</sequence>
<feature type="binding site" description="axial binding residue" evidence="3">
    <location>
        <position position="544"/>
    </location>
    <ligand>
        <name>heme</name>
        <dbReference type="ChEBI" id="CHEBI:30413"/>
    </ligand>
    <ligandPart>
        <name>Fe</name>
        <dbReference type="ChEBI" id="CHEBI:18248"/>
    </ligandPart>
</feature>
<dbReference type="InterPro" id="IPR038872">
    <property type="entry name" value="Put_GTT3"/>
</dbReference>
<dbReference type="EMBL" id="NJES01000042">
    <property type="protein sequence ID" value="PHH79542.1"/>
    <property type="molecule type" value="Genomic_DNA"/>
</dbReference>
<dbReference type="InterPro" id="IPR001128">
    <property type="entry name" value="Cyt_P450"/>
</dbReference>
<dbReference type="InterPro" id="IPR017972">
    <property type="entry name" value="Cyt_P450_CS"/>
</dbReference>
<dbReference type="STRING" id="2004952.A0A2C5ZIG9"/>
<comment type="caution">
    <text evidence="6">The sequence shown here is derived from an EMBL/GenBank/DDBJ whole genome shotgun (WGS) entry which is preliminary data.</text>
</comment>
<dbReference type="GO" id="GO:0016705">
    <property type="term" value="F:oxidoreductase activity, acting on paired donors, with incorporation or reduction of molecular oxygen"/>
    <property type="evidence" value="ECO:0007669"/>
    <property type="project" value="InterPro"/>
</dbReference>
<evidence type="ECO:0000313" key="7">
    <source>
        <dbReference type="Proteomes" id="UP000226431"/>
    </source>
</evidence>
<dbReference type="GO" id="GO:0004497">
    <property type="term" value="F:monooxygenase activity"/>
    <property type="evidence" value="ECO:0007669"/>
    <property type="project" value="InterPro"/>
</dbReference>
<feature type="region of interest" description="Disordered" evidence="4">
    <location>
        <begin position="692"/>
        <end position="760"/>
    </location>
</feature>
<evidence type="ECO:0000256" key="2">
    <source>
        <dbReference type="ARBA" id="ARBA00023004"/>
    </source>
</evidence>
<dbReference type="InterPro" id="IPR002401">
    <property type="entry name" value="Cyt_P450_E_grp-I"/>
</dbReference>
<dbReference type="Proteomes" id="UP000226431">
    <property type="component" value="Unassembled WGS sequence"/>
</dbReference>
<dbReference type="GO" id="GO:0005506">
    <property type="term" value="F:iron ion binding"/>
    <property type="evidence" value="ECO:0007669"/>
    <property type="project" value="InterPro"/>
</dbReference>
<comment type="cofactor">
    <cofactor evidence="3">
        <name>heme</name>
        <dbReference type="ChEBI" id="CHEBI:30413"/>
    </cofactor>
</comment>
<evidence type="ECO:0008006" key="8">
    <source>
        <dbReference type="Google" id="ProtNLM"/>
    </source>
</evidence>
<dbReference type="SUPFAM" id="SSF48264">
    <property type="entry name" value="Cytochrome P450"/>
    <property type="match status" value="1"/>
</dbReference>
<evidence type="ECO:0000313" key="6">
    <source>
        <dbReference type="EMBL" id="PHH79542.1"/>
    </source>
</evidence>
<evidence type="ECO:0000256" key="1">
    <source>
        <dbReference type="ARBA" id="ARBA00022723"/>
    </source>
</evidence>
<dbReference type="Gene3D" id="1.10.630.10">
    <property type="entry name" value="Cytochrome P450"/>
    <property type="match status" value="1"/>
</dbReference>
<dbReference type="OrthoDB" id="1470350at2759"/>
<name>A0A2C5ZIG9_9HYPO</name>
<accession>A0A2C5ZIG9</accession>
<dbReference type="Pfam" id="PF00067">
    <property type="entry name" value="p450"/>
    <property type="match status" value="2"/>
</dbReference>
<dbReference type="InterPro" id="IPR036396">
    <property type="entry name" value="Cyt_P450_sf"/>
</dbReference>
<evidence type="ECO:0000256" key="3">
    <source>
        <dbReference type="PIRSR" id="PIRSR602401-1"/>
    </source>
</evidence>
<feature type="region of interest" description="Disordered" evidence="4">
    <location>
        <begin position="480"/>
        <end position="525"/>
    </location>
</feature>
<feature type="compositionally biased region" description="Low complexity" evidence="4">
    <location>
        <begin position="492"/>
        <end position="515"/>
    </location>
</feature>
<dbReference type="GO" id="GO:0016020">
    <property type="term" value="C:membrane"/>
    <property type="evidence" value="ECO:0007669"/>
    <property type="project" value="TreeGrafter"/>
</dbReference>
<keyword evidence="2 3" id="KW-0408">Iron</keyword>
<proteinExistence type="predicted"/>
<organism evidence="6 7">
    <name type="scientific">Ophiocordyceps camponoti-rufipedis</name>
    <dbReference type="NCBI Taxonomy" id="2004952"/>
    <lineage>
        <taxon>Eukaryota</taxon>
        <taxon>Fungi</taxon>
        <taxon>Dikarya</taxon>
        <taxon>Ascomycota</taxon>
        <taxon>Pezizomycotina</taxon>
        <taxon>Sordariomycetes</taxon>
        <taxon>Hypocreomycetidae</taxon>
        <taxon>Hypocreales</taxon>
        <taxon>Ophiocordycipitaceae</taxon>
        <taxon>Ophiocordyceps</taxon>
    </lineage>
</organism>
<reference evidence="6 7" key="1">
    <citation type="submission" date="2017-06" db="EMBL/GenBank/DDBJ databases">
        <title>Ant-infecting Ophiocordyceps genomes reveal a high diversity of potential behavioral manipulation genes and a possible major role for enterotoxins.</title>
        <authorList>
            <person name="De Bekker C."/>
            <person name="Evans H.C."/>
            <person name="Brachmann A."/>
            <person name="Hughes D.P."/>
        </authorList>
    </citation>
    <scope>NUCLEOTIDE SEQUENCE [LARGE SCALE GENOMIC DNA]</scope>
    <source>
        <strain evidence="6 7">Map16</strain>
    </source>
</reference>
<dbReference type="PRINTS" id="PR00463">
    <property type="entry name" value="EP450I"/>
</dbReference>
<protein>
    <recommendedName>
        <fullName evidence="8">Cytochrome P450</fullName>
    </recommendedName>
</protein>
<keyword evidence="5" id="KW-0812">Transmembrane</keyword>
<feature type="transmembrane region" description="Helical" evidence="5">
    <location>
        <begin position="860"/>
        <end position="882"/>
    </location>
</feature>
<dbReference type="CDD" id="cd11070">
    <property type="entry name" value="CYP56-like"/>
    <property type="match status" value="1"/>
</dbReference>
<keyword evidence="5" id="KW-0472">Membrane</keyword>
<dbReference type="GO" id="GO:0020037">
    <property type="term" value="F:heme binding"/>
    <property type="evidence" value="ECO:0007669"/>
    <property type="project" value="InterPro"/>
</dbReference>
<keyword evidence="1 3" id="KW-0479">Metal-binding</keyword>
<dbReference type="PANTHER" id="PTHR41807">
    <property type="entry name" value="GLUTATHIONE TRANSFERASE 3"/>
    <property type="match status" value="1"/>
</dbReference>
<keyword evidence="5" id="KW-1133">Transmembrane helix</keyword>
<keyword evidence="3" id="KW-0349">Heme</keyword>
<dbReference type="PRINTS" id="PR00385">
    <property type="entry name" value="P450"/>
</dbReference>
<dbReference type="AlphaFoldDB" id="A0A2C5ZIG9"/>
<gene>
    <name evidence="6" type="ORF">CDD80_4539</name>
</gene>
<dbReference type="PROSITE" id="PS00086">
    <property type="entry name" value="CYTOCHROME_P450"/>
    <property type="match status" value="1"/>
</dbReference>
<evidence type="ECO:0000256" key="4">
    <source>
        <dbReference type="SAM" id="MobiDB-lite"/>
    </source>
</evidence>
<keyword evidence="7" id="KW-1185">Reference proteome</keyword>